<dbReference type="InterPro" id="IPR009003">
    <property type="entry name" value="Peptidase_S1_PA"/>
</dbReference>
<proteinExistence type="predicted"/>
<organism evidence="1 2">
    <name type="scientific">Amycolatopsis orientalis</name>
    <name type="common">Nocardia orientalis</name>
    <dbReference type="NCBI Taxonomy" id="31958"/>
    <lineage>
        <taxon>Bacteria</taxon>
        <taxon>Bacillati</taxon>
        <taxon>Actinomycetota</taxon>
        <taxon>Actinomycetes</taxon>
        <taxon>Pseudonocardiales</taxon>
        <taxon>Pseudonocardiaceae</taxon>
        <taxon>Amycolatopsis</taxon>
    </lineage>
</organism>
<dbReference type="AlphaFoldDB" id="A0A193BYG2"/>
<dbReference type="Proteomes" id="UP000093695">
    <property type="component" value="Chromosome"/>
</dbReference>
<sequence>MDSIHSLQRTQLAIDHPNSPFYPPSGGADIALLRLDRSVSTTYASLGTSVTTDDTEYVYGWDYNNSGVLERYLKVAVHIAGDVVANSTHTSISAHRNWIRNISGV</sequence>
<name>A0A193BYG2_AMYOR</name>
<evidence type="ECO:0000313" key="2">
    <source>
        <dbReference type="Proteomes" id="UP000093695"/>
    </source>
</evidence>
<dbReference type="RefSeq" id="WP_052674829.1">
    <property type="nucleotide sequence ID" value="NZ_CP016174.1"/>
</dbReference>
<evidence type="ECO:0000313" key="1">
    <source>
        <dbReference type="EMBL" id="ANN17208.1"/>
    </source>
</evidence>
<dbReference type="SUPFAM" id="SSF50494">
    <property type="entry name" value="Trypsin-like serine proteases"/>
    <property type="match status" value="1"/>
</dbReference>
<reference evidence="1 2" key="1">
    <citation type="journal article" date="2015" name="Genome Announc.">
        <title>Draft Genome Sequence of Norvancomycin-Producing Strain Amycolatopsis orientalis CPCC200066.</title>
        <authorList>
            <person name="Lei X."/>
            <person name="Yuan F."/>
            <person name="Shi Y."/>
            <person name="Li X."/>
            <person name="Wang L."/>
            <person name="Hong B."/>
        </authorList>
    </citation>
    <scope>NUCLEOTIDE SEQUENCE [LARGE SCALE GENOMIC DNA]</scope>
    <source>
        <strain evidence="1 2">B-37</strain>
    </source>
</reference>
<accession>A0A193BYG2</accession>
<keyword evidence="2" id="KW-1185">Reference proteome</keyword>
<dbReference type="EMBL" id="CP016174">
    <property type="protein sequence ID" value="ANN17208.1"/>
    <property type="molecule type" value="Genomic_DNA"/>
</dbReference>
<dbReference type="KEGG" id="aori:SD37_17200"/>
<protein>
    <submittedName>
        <fullName evidence="1">Uncharacterized protein</fullName>
    </submittedName>
</protein>
<gene>
    <name evidence="1" type="ORF">SD37_17200</name>
</gene>